<comment type="caution">
    <text evidence="2">The sequence shown here is derived from an EMBL/GenBank/DDBJ whole genome shotgun (WGS) entry which is preliminary data.</text>
</comment>
<gene>
    <name evidence="2" type="ORF">BTN92_03525</name>
</gene>
<feature type="compositionally biased region" description="Polar residues" evidence="1">
    <location>
        <begin position="52"/>
        <end position="62"/>
    </location>
</feature>
<dbReference type="EMBL" id="MSTR01000002">
    <property type="protein sequence ID" value="ONN44504.1"/>
    <property type="molecule type" value="Genomic_DNA"/>
</dbReference>
<reference evidence="2 3" key="1">
    <citation type="submission" date="2016-12" db="EMBL/GenBank/DDBJ databases">
        <authorList>
            <person name="Song W.-J."/>
            <person name="Kurnit D.M."/>
        </authorList>
    </citation>
    <scope>NUCLEOTIDE SEQUENCE [LARGE SCALE GENOMIC DNA]</scope>
    <source>
        <strain evidence="2 3">CGB1038-1_S1</strain>
    </source>
</reference>
<proteinExistence type="predicted"/>
<dbReference type="OrthoDB" id="2186705at2"/>
<accession>A0A1V2UM27</accession>
<dbReference type="Proteomes" id="UP000189299">
    <property type="component" value="Unassembled WGS sequence"/>
</dbReference>
<protein>
    <submittedName>
        <fullName evidence="2">Uncharacterized protein</fullName>
    </submittedName>
</protein>
<feature type="compositionally biased region" description="Acidic residues" evidence="1">
    <location>
        <begin position="85"/>
        <end position="109"/>
    </location>
</feature>
<feature type="compositionally biased region" description="Low complexity" evidence="1">
    <location>
        <begin position="70"/>
        <end position="84"/>
    </location>
</feature>
<evidence type="ECO:0000256" key="1">
    <source>
        <dbReference type="SAM" id="MobiDB-lite"/>
    </source>
</evidence>
<feature type="region of interest" description="Disordered" evidence="1">
    <location>
        <begin position="36"/>
        <end position="117"/>
    </location>
</feature>
<feature type="compositionally biased region" description="Low complexity" evidence="1">
    <location>
        <begin position="36"/>
        <end position="51"/>
    </location>
</feature>
<evidence type="ECO:0000313" key="2">
    <source>
        <dbReference type="EMBL" id="ONN44504.1"/>
    </source>
</evidence>
<organism evidence="2 3">
    <name type="scientific">Enterococcus mundtii</name>
    <dbReference type="NCBI Taxonomy" id="53346"/>
    <lineage>
        <taxon>Bacteria</taxon>
        <taxon>Bacillati</taxon>
        <taxon>Bacillota</taxon>
        <taxon>Bacilli</taxon>
        <taxon>Lactobacillales</taxon>
        <taxon>Enterococcaceae</taxon>
        <taxon>Enterococcus</taxon>
    </lineage>
</organism>
<sequence>MMKLLTLISAVLLLSSTGINTTLMFHQVAYAETESLSEETQQSSTEETTNSVADQSESQEATEGSKEEQTTASEATDDSTTASQEETEESEALPEAETPDTSEDEEEPESENKQVERFDAEASVVALTVASEVQLRAILLGELFTDDEGIEYHYEEIANDQSLVLTFDSNLAFTAPISGIQRTDVTLRSQETPVIFSQTAAENLMQFVAPVQLTWERVQQQGIQSAQGLAQTTGASTITFENTQMELTSTAGRVVNSNQANLHFKGTNMVTTATSSIPTLFTAEGLLIEGQLTINHQSSNATPIFEMNQVEVASQAEISVTRSTNSNTGTVFHMTGAAASLDFGQGSVTTIRQSGAMVSLPNANQDSQLTLATGATLDVGTGQGLSGNSTSTLGEVRLQAGSQLKLSEYGTVSATPAINVGHRFIIENSTADQPTIIEGTRTGTTTGAFIQLRSANSSIDFGENTQTRISQQGPMFTGVASSTIMIQDHVKMNNNHSNGFTGNVAVDSIVIGDQVEISISEPSNATVGQAYRTFFATSSVQIGSHTAIDVPRTRTTSSASTSNVVIGLASSNGKISIGDYSEIGVNQRGAFVNASLAHVTLGKYSKLTGVLGNGFTAGTMVDQFELLEGAEISIAEHSTSAAANAFSVQKLFFLGEKASINYSRTSSVANPLIALGSSSTASQFLSEANAKITLNQVGPLVTGRSTTDIYIGEANTINLQTAQGFTGGTSSAASSTIRRLNVGDYSEINVFGRDNANVDFFRFREEIKLGREAEVIVNHTTRQAARAVFRLTLANSKFTMEEASKVEVDTGGRFLQGVGTTDLLFGENSYTRINAARGMTGNTTIRSVTLSQNAEVHLTEPTTTAIQNSAISQNYSRIQVSQKVELQDNATMTSRRDRTTSDSRFIWLTASNSVVRIGKGASLDVDQSGGVFRVTTSSNFILNDDATFKAGARGLNTQGGGNASSNHSNSFANITVGKRAEFTLTDNRTGMGTTAEFINRPLVNVRQSFSAEEDSSVILETTRNKSEVLYFRLANAQLNLNNVNLFEISHPTTRTGQANAQLQRLIRSAQNTVSNGLKINVASQKMAFWEDASIDVPTEEFINISGMLRINRNGGNTFPYGGTGNGEARSRLLSGEELDGSLESLENQTDIYQVISKNNYNKIRFSEPEGLVARIDSLSDQSAEITGSMYEDTDVTRITYTNTNGEIVELDKNSERIEWGDYRDENQLYRNFRIPLRENERLETESEVSIFLSKPSIETYVDVTARQTVIRGVNFEAYNITLDRYKINELSTKEALDALILQESRAQAANVLTEADMTDDFRIVETDLTREVDEDGSYFAVLEVGNKAYQLTVSIDVTSKLEHMRVTIPTKMVFESLYNTAESNRNFESQAYEIHNQSPLAVDTYINQMAIDDSDGIVLLETGEDPLDYAESDEEEPILTYDDISTPLLELNLKTEETQIQLYEAMDEQHLVRLKERSRVPISLTGNFYGDYPQWVVDTEADQGGYYESLLVPNYRIVLRFVPRD</sequence>
<evidence type="ECO:0000313" key="3">
    <source>
        <dbReference type="Proteomes" id="UP000189299"/>
    </source>
</evidence>
<name>A0A1V2UM27_ENTMU</name>